<keyword evidence="7 8" id="KW-0472">Membrane</keyword>
<evidence type="ECO:0000256" key="7">
    <source>
        <dbReference type="ARBA" id="ARBA00023136"/>
    </source>
</evidence>
<reference evidence="9 10" key="1">
    <citation type="submission" date="2018-11" db="EMBL/GenBank/DDBJ databases">
        <title>YIM 102482-1 draft genome.</title>
        <authorList>
            <person name="Li G."/>
            <person name="Jiang Y."/>
        </authorList>
    </citation>
    <scope>NUCLEOTIDE SEQUENCE [LARGE SCALE GENOMIC DNA]</scope>
    <source>
        <strain evidence="9 10">YIM 102482-1</strain>
    </source>
</reference>
<evidence type="ECO:0000313" key="9">
    <source>
        <dbReference type="EMBL" id="RRJ87034.1"/>
    </source>
</evidence>
<dbReference type="PANTHER" id="PTHR21716:SF53">
    <property type="entry name" value="PERMEASE PERM-RELATED"/>
    <property type="match status" value="1"/>
</dbReference>
<sequence length="400" mass="42460">MRMHQAQEHEQGRLRMPARVGDLWRDGLGVVSTRSVQVLVILAVAAVTIWGLQQVSLVVIPLLLGLIVAAALAPLVSLLVRRGWPRVLATVTVLLALVVVLGGAIAIVVAQVADKWALLSDRTLDGVNQLISWWNTTFPQFELNQQNINELWATVQGWISNLNYGALGSGVAAGLGSVGAFVAGLVLFIVILFFFVKDGPMIWSFLIRPLKDAQHRRAELMGTRAVAVLGGYVRGTVIVALVDAIFIGLGLVILQVPLAIPLALVVFICAFIPVVGATLAGVIAALVTLVTNGFVPAIIVVAIVVLVNQLEGNLLSPIVLGKSLALHELVVLLTLTVGTVLGGIIGTLIAVPLTAVGWALVKAWTEPLPALEQDADGESMAERWRAARERALARRDANAS</sequence>
<keyword evidence="4" id="KW-1003">Cell membrane</keyword>
<comment type="caution">
    <text evidence="9">The sequence shown here is derived from an EMBL/GenBank/DDBJ whole genome shotgun (WGS) entry which is preliminary data.</text>
</comment>
<keyword evidence="6 8" id="KW-1133">Transmembrane helix</keyword>
<comment type="subcellular location">
    <subcellularLocation>
        <location evidence="1">Cell membrane</location>
        <topology evidence="1">Multi-pass membrane protein</topology>
    </subcellularLocation>
</comment>
<evidence type="ECO:0000256" key="8">
    <source>
        <dbReference type="SAM" id="Phobius"/>
    </source>
</evidence>
<evidence type="ECO:0000256" key="3">
    <source>
        <dbReference type="ARBA" id="ARBA00022448"/>
    </source>
</evidence>
<dbReference type="GO" id="GO:0055085">
    <property type="term" value="P:transmembrane transport"/>
    <property type="evidence" value="ECO:0007669"/>
    <property type="project" value="TreeGrafter"/>
</dbReference>
<feature type="transmembrane region" description="Helical" evidence="8">
    <location>
        <begin position="35"/>
        <end position="52"/>
    </location>
</feature>
<evidence type="ECO:0000256" key="5">
    <source>
        <dbReference type="ARBA" id="ARBA00022692"/>
    </source>
</evidence>
<dbReference type="AlphaFoldDB" id="A0A3P3VX46"/>
<dbReference type="Pfam" id="PF01594">
    <property type="entry name" value="AI-2E_transport"/>
    <property type="match status" value="1"/>
</dbReference>
<feature type="transmembrane region" description="Helical" evidence="8">
    <location>
        <begin position="226"/>
        <end position="254"/>
    </location>
</feature>
<feature type="transmembrane region" description="Helical" evidence="8">
    <location>
        <begin position="260"/>
        <end position="286"/>
    </location>
</feature>
<feature type="transmembrane region" description="Helical" evidence="8">
    <location>
        <begin position="171"/>
        <end position="196"/>
    </location>
</feature>
<evidence type="ECO:0000313" key="10">
    <source>
        <dbReference type="Proteomes" id="UP000274391"/>
    </source>
</evidence>
<dbReference type="GO" id="GO:0005886">
    <property type="term" value="C:plasma membrane"/>
    <property type="evidence" value="ECO:0007669"/>
    <property type="project" value="UniProtKB-SubCell"/>
</dbReference>
<feature type="transmembrane region" description="Helical" evidence="8">
    <location>
        <begin position="330"/>
        <end position="361"/>
    </location>
</feature>
<comment type="similarity">
    <text evidence="2">Belongs to the autoinducer-2 exporter (AI-2E) (TC 2.A.86) family.</text>
</comment>
<keyword evidence="3" id="KW-0813">Transport</keyword>
<organism evidence="9 10">
    <name type="scientific">Gulosibacter macacae</name>
    <dbReference type="NCBI Taxonomy" id="2488791"/>
    <lineage>
        <taxon>Bacteria</taxon>
        <taxon>Bacillati</taxon>
        <taxon>Actinomycetota</taxon>
        <taxon>Actinomycetes</taxon>
        <taxon>Micrococcales</taxon>
        <taxon>Microbacteriaceae</taxon>
        <taxon>Gulosibacter</taxon>
    </lineage>
</organism>
<keyword evidence="10" id="KW-1185">Reference proteome</keyword>
<evidence type="ECO:0000256" key="4">
    <source>
        <dbReference type="ARBA" id="ARBA00022475"/>
    </source>
</evidence>
<name>A0A3P3VX46_9MICO</name>
<accession>A0A3P3VX46</accession>
<dbReference type="PANTHER" id="PTHR21716">
    <property type="entry name" value="TRANSMEMBRANE PROTEIN"/>
    <property type="match status" value="1"/>
</dbReference>
<dbReference type="InterPro" id="IPR002549">
    <property type="entry name" value="AI-2E-like"/>
</dbReference>
<dbReference type="Proteomes" id="UP000274391">
    <property type="component" value="Unassembled WGS sequence"/>
</dbReference>
<feature type="transmembrane region" description="Helical" evidence="8">
    <location>
        <begin position="58"/>
        <end position="80"/>
    </location>
</feature>
<feature type="transmembrane region" description="Helical" evidence="8">
    <location>
        <begin position="87"/>
        <end position="113"/>
    </location>
</feature>
<evidence type="ECO:0000256" key="1">
    <source>
        <dbReference type="ARBA" id="ARBA00004651"/>
    </source>
</evidence>
<protein>
    <submittedName>
        <fullName evidence="9">AI-2E family transporter</fullName>
    </submittedName>
</protein>
<keyword evidence="5 8" id="KW-0812">Transmembrane</keyword>
<dbReference type="OrthoDB" id="9784366at2"/>
<dbReference type="EMBL" id="RQVS01000006">
    <property type="protein sequence ID" value="RRJ87034.1"/>
    <property type="molecule type" value="Genomic_DNA"/>
</dbReference>
<proteinExistence type="inferred from homology"/>
<evidence type="ECO:0000256" key="2">
    <source>
        <dbReference type="ARBA" id="ARBA00009773"/>
    </source>
</evidence>
<feature type="transmembrane region" description="Helical" evidence="8">
    <location>
        <begin position="293"/>
        <end position="310"/>
    </location>
</feature>
<gene>
    <name evidence="9" type="ORF">EG850_06435</name>
</gene>
<evidence type="ECO:0000256" key="6">
    <source>
        <dbReference type="ARBA" id="ARBA00022989"/>
    </source>
</evidence>